<proteinExistence type="inferred from homology"/>
<sequence length="156" mass="16675">MADRQYPAARSSTAGGSIMQKLREHAPNSTQLAGLATLVVSGGILLLLAGLTLTATVLSLIFFAPLILISSPIWFPIGVLIFIVVSGFLSFLGFGVAAVAAASWLYRYFRGFQPVGSNRFEFARTRIADTAGQMKDYAREYGGYLHAKVKDAAPSA</sequence>
<dbReference type="eggNOG" id="ENOG502RZY0">
    <property type="taxonomic scope" value="Eukaryota"/>
</dbReference>
<comment type="similarity">
    <text evidence="3">Belongs to the oleosin family.</text>
</comment>
<dbReference type="Proteomes" id="UP000030748">
    <property type="component" value="Unassembled WGS sequence"/>
</dbReference>
<dbReference type="GO" id="GO:0012511">
    <property type="term" value="C:monolayer-surrounded lipid storage body"/>
    <property type="evidence" value="ECO:0007669"/>
    <property type="project" value="InterPro"/>
</dbReference>
<keyword evidence="6 8" id="KW-1133">Transmembrane helix</keyword>
<dbReference type="STRING" id="4155.A0A022QJZ6"/>
<name>A0A022QJZ6_ERYGU</name>
<feature type="transmembrane region" description="Helical" evidence="8">
    <location>
        <begin position="73"/>
        <end position="106"/>
    </location>
</feature>
<keyword evidence="5 8" id="KW-0812">Transmembrane</keyword>
<accession>A0A022QJZ6</accession>
<dbReference type="Pfam" id="PF01277">
    <property type="entry name" value="Oleosin"/>
    <property type="match status" value="1"/>
</dbReference>
<keyword evidence="7 8" id="KW-0472">Membrane</keyword>
<organism evidence="9 10">
    <name type="scientific">Erythranthe guttata</name>
    <name type="common">Yellow monkey flower</name>
    <name type="synonym">Mimulus guttatus</name>
    <dbReference type="NCBI Taxonomy" id="4155"/>
    <lineage>
        <taxon>Eukaryota</taxon>
        <taxon>Viridiplantae</taxon>
        <taxon>Streptophyta</taxon>
        <taxon>Embryophyta</taxon>
        <taxon>Tracheophyta</taxon>
        <taxon>Spermatophyta</taxon>
        <taxon>Magnoliopsida</taxon>
        <taxon>eudicotyledons</taxon>
        <taxon>Gunneridae</taxon>
        <taxon>Pentapetalae</taxon>
        <taxon>asterids</taxon>
        <taxon>lamiids</taxon>
        <taxon>Lamiales</taxon>
        <taxon>Phrymaceae</taxon>
        <taxon>Erythranthe</taxon>
    </lineage>
</organism>
<dbReference type="GO" id="GO:0016020">
    <property type="term" value="C:membrane"/>
    <property type="evidence" value="ECO:0007669"/>
    <property type="project" value="UniProtKB-SubCell"/>
</dbReference>
<keyword evidence="10" id="KW-1185">Reference proteome</keyword>
<evidence type="ECO:0000256" key="4">
    <source>
        <dbReference type="ARBA" id="ARBA00022677"/>
    </source>
</evidence>
<dbReference type="KEGG" id="egt:105968002"/>
<protein>
    <recommendedName>
        <fullName evidence="11">Oleosin</fullName>
    </recommendedName>
</protein>
<evidence type="ECO:0000256" key="5">
    <source>
        <dbReference type="ARBA" id="ARBA00022692"/>
    </source>
</evidence>
<dbReference type="EMBL" id="KI631414">
    <property type="protein sequence ID" value="EYU28276.1"/>
    <property type="molecule type" value="Genomic_DNA"/>
</dbReference>
<evidence type="ECO:0000256" key="7">
    <source>
        <dbReference type="ARBA" id="ARBA00023136"/>
    </source>
</evidence>
<gene>
    <name evidence="9" type="ORF">MIMGU_mgv1a015478mg</name>
</gene>
<dbReference type="GO" id="GO:0048608">
    <property type="term" value="P:reproductive structure development"/>
    <property type="evidence" value="ECO:0007669"/>
    <property type="project" value="UniProtKB-ARBA"/>
</dbReference>
<keyword evidence="4" id="KW-0551">Lipid droplet</keyword>
<dbReference type="OrthoDB" id="2016943at2759"/>
<evidence type="ECO:0000256" key="6">
    <source>
        <dbReference type="ARBA" id="ARBA00022989"/>
    </source>
</evidence>
<evidence type="ECO:0000256" key="1">
    <source>
        <dbReference type="ARBA" id="ARBA00004141"/>
    </source>
</evidence>
<evidence type="ECO:0000256" key="8">
    <source>
        <dbReference type="SAM" id="Phobius"/>
    </source>
</evidence>
<evidence type="ECO:0000256" key="2">
    <source>
        <dbReference type="ARBA" id="ARBA00004502"/>
    </source>
</evidence>
<evidence type="ECO:0000313" key="9">
    <source>
        <dbReference type="EMBL" id="EYU28276.1"/>
    </source>
</evidence>
<dbReference type="GO" id="GO:0009791">
    <property type="term" value="P:post-embryonic development"/>
    <property type="evidence" value="ECO:0007669"/>
    <property type="project" value="UniProtKB-ARBA"/>
</dbReference>
<dbReference type="AlphaFoldDB" id="A0A022QJZ6"/>
<dbReference type="PANTHER" id="PTHR33203:SF4">
    <property type="entry name" value="F27J15.22"/>
    <property type="match status" value="1"/>
</dbReference>
<dbReference type="PANTHER" id="PTHR33203">
    <property type="entry name" value="OLEOSIN"/>
    <property type="match status" value="1"/>
</dbReference>
<dbReference type="InterPro" id="IPR000136">
    <property type="entry name" value="Oleosin"/>
</dbReference>
<comment type="subcellular location">
    <subcellularLocation>
        <location evidence="2">Lipid droplet</location>
    </subcellularLocation>
    <subcellularLocation>
        <location evidence="1">Membrane</location>
        <topology evidence="1">Multi-pass membrane protein</topology>
    </subcellularLocation>
</comment>
<dbReference type="OMA" id="GLSWMYR"/>
<evidence type="ECO:0008006" key="11">
    <source>
        <dbReference type="Google" id="ProtNLM"/>
    </source>
</evidence>
<evidence type="ECO:0000313" key="10">
    <source>
        <dbReference type="Proteomes" id="UP000030748"/>
    </source>
</evidence>
<evidence type="ECO:0000256" key="3">
    <source>
        <dbReference type="ARBA" id="ARBA00010858"/>
    </source>
</evidence>
<dbReference type="PhylomeDB" id="A0A022QJZ6"/>
<reference evidence="9" key="1">
    <citation type="journal article" date="2013" name="Proc. Natl. Acad. Sci. U.S.A.">
        <title>Fine-scale variation in meiotic recombination in Mimulus inferred from population shotgun sequencing.</title>
        <authorList>
            <person name="Hellsten U."/>
            <person name="Wright K.M."/>
            <person name="Jenkins J."/>
            <person name="Shu S."/>
            <person name="Yuan Y."/>
            <person name="Wessler S.R."/>
            <person name="Schmutz J."/>
            <person name="Willis J.H."/>
            <person name="Rokhsar D.S."/>
        </authorList>
    </citation>
    <scope>NUCLEOTIDE SEQUENCE [LARGE SCALE GENOMIC DNA]</scope>
</reference>
<dbReference type="GO" id="GO:0019915">
    <property type="term" value="P:lipid storage"/>
    <property type="evidence" value="ECO:0000318"/>
    <property type="project" value="GO_Central"/>
</dbReference>
<feature type="transmembrane region" description="Helical" evidence="8">
    <location>
        <begin position="44"/>
        <end position="67"/>
    </location>
</feature>